<dbReference type="InterPro" id="IPR056884">
    <property type="entry name" value="NPHP3-like_N"/>
</dbReference>
<dbReference type="Pfam" id="PF22939">
    <property type="entry name" value="WHD_GPIID"/>
    <property type="match status" value="1"/>
</dbReference>
<dbReference type="PROSITE" id="PS00678">
    <property type="entry name" value="WD_REPEATS_1"/>
    <property type="match status" value="2"/>
</dbReference>
<dbReference type="InterPro" id="IPR054471">
    <property type="entry name" value="GPIID_WHD"/>
</dbReference>
<dbReference type="InterPro" id="IPR036322">
    <property type="entry name" value="WD40_repeat_dom_sf"/>
</dbReference>
<dbReference type="Pfam" id="PF00400">
    <property type="entry name" value="WD40"/>
    <property type="match status" value="6"/>
</dbReference>
<feature type="repeat" description="WD" evidence="3">
    <location>
        <begin position="1251"/>
        <end position="1292"/>
    </location>
</feature>
<evidence type="ECO:0000313" key="6">
    <source>
        <dbReference type="EMBL" id="PMD58191.1"/>
    </source>
</evidence>
<dbReference type="InterPro" id="IPR001680">
    <property type="entry name" value="WD40_rpt"/>
</dbReference>
<dbReference type="OrthoDB" id="21416at2759"/>
<dbReference type="CDD" id="cd00200">
    <property type="entry name" value="WD40"/>
    <property type="match status" value="1"/>
</dbReference>
<evidence type="ECO:0000256" key="2">
    <source>
        <dbReference type="ARBA" id="ARBA00022737"/>
    </source>
</evidence>
<dbReference type="InParanoid" id="A0A2J6T592"/>
<protein>
    <recommendedName>
        <fullName evidence="5">NACHT domain-containing protein</fullName>
    </recommendedName>
</protein>
<dbReference type="InterPro" id="IPR015943">
    <property type="entry name" value="WD40/YVTN_repeat-like_dom_sf"/>
</dbReference>
<keyword evidence="4" id="KW-0175">Coiled coil</keyword>
<feature type="repeat" description="WD" evidence="3">
    <location>
        <begin position="1209"/>
        <end position="1250"/>
    </location>
</feature>
<dbReference type="Gene3D" id="2.130.10.10">
    <property type="entry name" value="YVTN repeat-like/Quinoprotein amine dehydrogenase"/>
    <property type="match status" value="1"/>
</dbReference>
<dbReference type="InterPro" id="IPR027417">
    <property type="entry name" value="P-loop_NTPase"/>
</dbReference>
<dbReference type="PROSITE" id="PS50837">
    <property type="entry name" value="NACHT"/>
    <property type="match status" value="1"/>
</dbReference>
<dbReference type="PANTHER" id="PTHR10039">
    <property type="entry name" value="AMELOGENIN"/>
    <property type="match status" value="1"/>
</dbReference>
<dbReference type="RefSeq" id="XP_024735095.1">
    <property type="nucleotide sequence ID" value="XM_024878222.1"/>
</dbReference>
<dbReference type="STRING" id="1095630.A0A2J6T592"/>
<dbReference type="Pfam" id="PF24883">
    <property type="entry name" value="NPHP3_N"/>
    <property type="match status" value="1"/>
</dbReference>
<name>A0A2J6T592_9HELO</name>
<dbReference type="SMART" id="SM00320">
    <property type="entry name" value="WD40"/>
    <property type="match status" value="7"/>
</dbReference>
<dbReference type="PROSITE" id="PS50082">
    <property type="entry name" value="WD_REPEATS_2"/>
    <property type="match status" value="5"/>
</dbReference>
<feature type="domain" description="NACHT" evidence="5">
    <location>
        <begin position="278"/>
        <end position="421"/>
    </location>
</feature>
<evidence type="ECO:0000313" key="7">
    <source>
        <dbReference type="Proteomes" id="UP000235371"/>
    </source>
</evidence>
<sequence>MSSQTFPITIFYSSLDRFKIGLSDREKEDFELTSLDEVHNVVLEIQKKHASERRMQNMKRIESFLEGMEQYGSVIEVFLNASLFIAFVWGPVKFLLQVAKNWTESLSLLLDAYEQIGETIPQLLQYDKLFTQNPAMQRVLGLIYQDILEFHRRALVVFKRKSWKHLFHSAWKNFNAHFNRLIQNLQQHKLDIEREASLIEVERNQVQREAQEKQFLNAEKLEREKQAISVVEKISPANFNLDQENISKNWTKEPQFGLWLLKDGKMAAWLDSKDLDADVLWLKGIPGAGKSVLISRMIAETGPLKPLIFFYCKYEDRNQNSLRAVLKAFLAQLIQINPDIISHIHGEVSASSELTLETLEFLKKLVGYALEGSDPVWIVIDGLDECEKKEKKKILSWLMDILEAEECPGRIRLLVVSQDDGDIRKFLAKRPTMSLNNASQHQEAIRAYASRKSNKIKAKLELPTSIERNIIELVTDRSKGMFLFAHLVLKHLKSQVTLEQLEQEINPRQFPTELYDIYDRIISKIHSNGAQQRLAAERILAWIVRCKRPLKWHEVQSIFAIDLHNKIVDFPGRRLRGVDIKDLCGSLVEISSSGAIELVHHTARSYLLDQSRPKMEPRVNIRTTDLEIASTCLQYLCFHCFEGHLTDEEISSYAWQGYYSFQDFATAYWLEYLRTSFDAETRNDLEAVKRLSLLVDNFKNFHSRGQEGVREITNTASTACESEKANRTISQITDLQMAWEALTKSENTSAKQDLSYFREQLDRRRSIFEKIVVELQSNDPKRVELSTFYGDPGGWFKCSRIQCFAFHEGFPSPATKEAHEKKHQRAFRCPLEACHYSVIGFSSAGELMRHRSKNHATPVEEREATTPQFVIPDMGKDSSLARSELNGKSPMASSIWYSDERTMKDDHSKSVLSHDIMTICGMSGEKRSFNLNTNTPGGADIIAWQRRLGVEDDWLALFDPTSSIRVDVELHYTFQHTSVVTCVSFSKDGRYLATGCNNACQIFDVASGKILCISESPNSQSGKGNYCRGVRFSPDGRHLVSCWEAKYAIEIRSINDEGFCAVTQQLLGHESDPYSVDVSNDNSLVASCSGDKTIKMWAFPMGYCLNTFRTEHGLSCVGISPDSRLVAATSLDKCAYIWDVNTSQLIASLKGHTDSVYGLSFMERGTQIVTAGLDNAIMIWDITKLCRANDEPYEYPLSAEQSIGPYKTLLGHSDFALHATATCDDRRILSGSKDRFVRLWDPNTGKCSMILKGHKNSVIGIAADPTGRTFATASGDMKMRLWRYKEVDRVSDVHFLLT</sequence>
<dbReference type="EMBL" id="KZ613828">
    <property type="protein sequence ID" value="PMD58191.1"/>
    <property type="molecule type" value="Genomic_DNA"/>
</dbReference>
<dbReference type="Proteomes" id="UP000235371">
    <property type="component" value="Unassembled WGS sequence"/>
</dbReference>
<keyword evidence="1 3" id="KW-0853">WD repeat</keyword>
<dbReference type="InterPro" id="IPR019775">
    <property type="entry name" value="WD40_repeat_CS"/>
</dbReference>
<dbReference type="Gene3D" id="3.40.50.300">
    <property type="entry name" value="P-loop containing nucleotide triphosphate hydrolases"/>
    <property type="match status" value="1"/>
</dbReference>
<evidence type="ECO:0000256" key="4">
    <source>
        <dbReference type="SAM" id="Coils"/>
    </source>
</evidence>
<keyword evidence="7" id="KW-1185">Reference proteome</keyword>
<evidence type="ECO:0000256" key="3">
    <source>
        <dbReference type="PROSITE-ProRule" id="PRU00221"/>
    </source>
</evidence>
<dbReference type="InterPro" id="IPR056125">
    <property type="entry name" value="DUF7708"/>
</dbReference>
<feature type="coiled-coil region" evidence="4">
    <location>
        <begin position="182"/>
        <end position="219"/>
    </location>
</feature>
<proteinExistence type="predicted"/>
<dbReference type="InterPro" id="IPR007111">
    <property type="entry name" value="NACHT_NTPase"/>
</dbReference>
<organism evidence="6 7">
    <name type="scientific">Hyaloscypha bicolor E</name>
    <dbReference type="NCBI Taxonomy" id="1095630"/>
    <lineage>
        <taxon>Eukaryota</taxon>
        <taxon>Fungi</taxon>
        <taxon>Dikarya</taxon>
        <taxon>Ascomycota</taxon>
        <taxon>Pezizomycotina</taxon>
        <taxon>Leotiomycetes</taxon>
        <taxon>Helotiales</taxon>
        <taxon>Hyaloscyphaceae</taxon>
        <taxon>Hyaloscypha</taxon>
        <taxon>Hyaloscypha bicolor</taxon>
    </lineage>
</organism>
<feature type="repeat" description="WD" evidence="3">
    <location>
        <begin position="1066"/>
        <end position="1107"/>
    </location>
</feature>
<evidence type="ECO:0000259" key="5">
    <source>
        <dbReference type="PROSITE" id="PS50837"/>
    </source>
</evidence>
<dbReference type="SUPFAM" id="SSF50978">
    <property type="entry name" value="WD40 repeat-like"/>
    <property type="match status" value="1"/>
</dbReference>
<reference evidence="6 7" key="1">
    <citation type="submission" date="2016-04" db="EMBL/GenBank/DDBJ databases">
        <title>A degradative enzymes factory behind the ericoid mycorrhizal symbiosis.</title>
        <authorList>
            <consortium name="DOE Joint Genome Institute"/>
            <person name="Martino E."/>
            <person name="Morin E."/>
            <person name="Grelet G."/>
            <person name="Kuo A."/>
            <person name="Kohler A."/>
            <person name="Daghino S."/>
            <person name="Barry K."/>
            <person name="Choi C."/>
            <person name="Cichocki N."/>
            <person name="Clum A."/>
            <person name="Copeland A."/>
            <person name="Hainaut M."/>
            <person name="Haridas S."/>
            <person name="Labutti K."/>
            <person name="Lindquist E."/>
            <person name="Lipzen A."/>
            <person name="Khouja H.-R."/>
            <person name="Murat C."/>
            <person name="Ohm R."/>
            <person name="Olson A."/>
            <person name="Spatafora J."/>
            <person name="Veneault-Fourrey C."/>
            <person name="Henrissat B."/>
            <person name="Grigoriev I."/>
            <person name="Martin F."/>
            <person name="Perotto S."/>
        </authorList>
    </citation>
    <scope>NUCLEOTIDE SEQUENCE [LARGE SCALE GENOMIC DNA]</scope>
    <source>
        <strain evidence="6 7">E</strain>
    </source>
</reference>
<dbReference type="PANTHER" id="PTHR10039:SF14">
    <property type="entry name" value="NACHT DOMAIN-CONTAINING PROTEIN"/>
    <property type="match status" value="1"/>
</dbReference>
<dbReference type="PROSITE" id="PS50294">
    <property type="entry name" value="WD_REPEATS_REGION"/>
    <property type="match status" value="4"/>
</dbReference>
<dbReference type="SUPFAM" id="SSF52540">
    <property type="entry name" value="P-loop containing nucleoside triphosphate hydrolases"/>
    <property type="match status" value="1"/>
</dbReference>
<dbReference type="Pfam" id="PF24809">
    <property type="entry name" value="DUF7708"/>
    <property type="match status" value="1"/>
</dbReference>
<evidence type="ECO:0000256" key="1">
    <source>
        <dbReference type="ARBA" id="ARBA00022574"/>
    </source>
</evidence>
<accession>A0A2J6T592</accession>
<feature type="repeat" description="WD" evidence="3">
    <location>
        <begin position="1114"/>
        <end position="1148"/>
    </location>
</feature>
<gene>
    <name evidence="6" type="ORF">K444DRAFT_592086</name>
</gene>
<feature type="repeat" description="WD" evidence="3">
    <location>
        <begin position="1149"/>
        <end position="1182"/>
    </location>
</feature>
<dbReference type="GeneID" id="36586299"/>
<keyword evidence="2" id="KW-0677">Repeat</keyword>